<evidence type="ECO:0000259" key="13">
    <source>
        <dbReference type="PROSITE" id="PS50089"/>
    </source>
</evidence>
<comment type="subcellular location">
    <subcellularLocation>
        <location evidence="2">Membrane</location>
        <topology evidence="2">Multi-pass membrane protein</topology>
    </subcellularLocation>
</comment>
<evidence type="ECO:0000256" key="8">
    <source>
        <dbReference type="ARBA" id="ARBA00022786"/>
    </source>
</evidence>
<dbReference type="EC" id="2.3.2.27" evidence="3"/>
<name>A0A812QLT8_9DINO</name>
<dbReference type="SUPFAM" id="SSF57850">
    <property type="entry name" value="RING/U-box"/>
    <property type="match status" value="1"/>
</dbReference>
<dbReference type="Proteomes" id="UP000604046">
    <property type="component" value="Unassembled WGS sequence"/>
</dbReference>
<evidence type="ECO:0000256" key="7">
    <source>
        <dbReference type="ARBA" id="ARBA00022771"/>
    </source>
</evidence>
<keyword evidence="15" id="KW-1185">Reference proteome</keyword>
<gene>
    <name evidence="14" type="primary">RIE1</name>
    <name evidence="14" type="ORF">SNAT2548_LOCUS21444</name>
</gene>
<proteinExistence type="predicted"/>
<evidence type="ECO:0000256" key="6">
    <source>
        <dbReference type="ARBA" id="ARBA00022723"/>
    </source>
</evidence>
<dbReference type="EMBL" id="CAJNDS010002253">
    <property type="protein sequence ID" value="CAE7393484.1"/>
    <property type="molecule type" value="Genomic_DNA"/>
</dbReference>
<protein>
    <recommendedName>
        <fullName evidence="3">RING-type E3 ubiquitin transferase</fullName>
        <ecNumber evidence="3">2.3.2.27</ecNumber>
    </recommendedName>
</protein>
<dbReference type="PROSITE" id="PS50089">
    <property type="entry name" value="ZF_RING_2"/>
    <property type="match status" value="1"/>
</dbReference>
<dbReference type="Pfam" id="PF13639">
    <property type="entry name" value="zf-RING_2"/>
    <property type="match status" value="1"/>
</dbReference>
<evidence type="ECO:0000256" key="5">
    <source>
        <dbReference type="ARBA" id="ARBA00022692"/>
    </source>
</evidence>
<comment type="catalytic activity">
    <reaction evidence="1">
        <text>S-ubiquitinyl-[E2 ubiquitin-conjugating enzyme]-L-cysteine + [acceptor protein]-L-lysine = [E2 ubiquitin-conjugating enzyme]-L-cysteine + N(6)-ubiquitinyl-[acceptor protein]-L-lysine.</text>
        <dbReference type="EC" id="2.3.2.27"/>
    </reaction>
</comment>
<evidence type="ECO:0000313" key="14">
    <source>
        <dbReference type="EMBL" id="CAE7393484.1"/>
    </source>
</evidence>
<dbReference type="InterPro" id="IPR013083">
    <property type="entry name" value="Znf_RING/FYVE/PHD"/>
</dbReference>
<dbReference type="GO" id="GO:0016567">
    <property type="term" value="P:protein ubiquitination"/>
    <property type="evidence" value="ECO:0007669"/>
    <property type="project" value="TreeGrafter"/>
</dbReference>
<evidence type="ECO:0000256" key="1">
    <source>
        <dbReference type="ARBA" id="ARBA00000900"/>
    </source>
</evidence>
<evidence type="ECO:0000256" key="3">
    <source>
        <dbReference type="ARBA" id="ARBA00012483"/>
    </source>
</evidence>
<organism evidence="14 15">
    <name type="scientific">Symbiodinium natans</name>
    <dbReference type="NCBI Taxonomy" id="878477"/>
    <lineage>
        <taxon>Eukaryota</taxon>
        <taxon>Sar</taxon>
        <taxon>Alveolata</taxon>
        <taxon>Dinophyceae</taxon>
        <taxon>Suessiales</taxon>
        <taxon>Symbiodiniaceae</taxon>
        <taxon>Symbiodinium</taxon>
    </lineage>
</organism>
<keyword evidence="9" id="KW-0862">Zinc</keyword>
<keyword evidence="8" id="KW-0833">Ubl conjugation pathway</keyword>
<keyword evidence="5" id="KW-0812">Transmembrane</keyword>
<dbReference type="GO" id="GO:0061630">
    <property type="term" value="F:ubiquitin protein ligase activity"/>
    <property type="evidence" value="ECO:0007669"/>
    <property type="project" value="UniProtKB-EC"/>
</dbReference>
<keyword evidence="11" id="KW-0472">Membrane</keyword>
<evidence type="ECO:0000256" key="9">
    <source>
        <dbReference type="ARBA" id="ARBA00022833"/>
    </source>
</evidence>
<keyword evidence="10" id="KW-1133">Transmembrane helix</keyword>
<evidence type="ECO:0000256" key="4">
    <source>
        <dbReference type="ARBA" id="ARBA00022679"/>
    </source>
</evidence>
<keyword evidence="7 12" id="KW-0863">Zinc-finger</keyword>
<dbReference type="GO" id="GO:0008270">
    <property type="term" value="F:zinc ion binding"/>
    <property type="evidence" value="ECO:0007669"/>
    <property type="project" value="UniProtKB-KW"/>
</dbReference>
<evidence type="ECO:0000256" key="10">
    <source>
        <dbReference type="ARBA" id="ARBA00022989"/>
    </source>
</evidence>
<comment type="caution">
    <text evidence="14">The sequence shown here is derived from an EMBL/GenBank/DDBJ whole genome shotgun (WGS) entry which is preliminary data.</text>
</comment>
<evidence type="ECO:0000256" key="2">
    <source>
        <dbReference type="ARBA" id="ARBA00004141"/>
    </source>
</evidence>
<evidence type="ECO:0000256" key="11">
    <source>
        <dbReference type="ARBA" id="ARBA00023136"/>
    </source>
</evidence>
<dbReference type="GO" id="GO:0016020">
    <property type="term" value="C:membrane"/>
    <property type="evidence" value="ECO:0007669"/>
    <property type="project" value="UniProtKB-SubCell"/>
</dbReference>
<evidence type="ECO:0000313" key="15">
    <source>
        <dbReference type="Proteomes" id="UP000604046"/>
    </source>
</evidence>
<keyword evidence="6" id="KW-0479">Metal-binding</keyword>
<accession>A0A812QLT8</accession>
<dbReference type="PANTHER" id="PTHR45977:SF13">
    <property type="entry name" value="GB|AAF27103.1"/>
    <property type="match status" value="1"/>
</dbReference>
<dbReference type="Gene3D" id="3.30.40.10">
    <property type="entry name" value="Zinc/RING finger domain, C3HC4 (zinc finger)"/>
    <property type="match status" value="1"/>
</dbReference>
<feature type="domain" description="RING-type" evidence="13">
    <location>
        <begin position="284"/>
        <end position="325"/>
    </location>
</feature>
<dbReference type="GO" id="GO:0006511">
    <property type="term" value="P:ubiquitin-dependent protein catabolic process"/>
    <property type="evidence" value="ECO:0007669"/>
    <property type="project" value="TreeGrafter"/>
</dbReference>
<dbReference type="OrthoDB" id="1302410at2759"/>
<keyword evidence="4" id="KW-0808">Transferase</keyword>
<sequence>MQLYRGRQMSAGLPEMASMVPAMWRSASCEDLALMNTAAPPDDVERSRILKVVQGTWINVDCPAERYTVVGHHVTRNDVQGCRHFTLFWDPRRKQLQWGTQGRLYLACLGDGMVAWVPSRYCSRAWRWQRVAAPGMPPHSMPPQWTPLPCQGLSACPVPVDTAMGTYGPWRRPYGAALRSWAPGYAGGRPSDFPPRRSHWHYGYAGRGFHGNRSIQGMNLERDSRLACGLSSSEVFDLLFRDITPDDYETLLRLDESVSRPTASTSCINNLKKVPGKDLLGEVCSVCLAAFDDNDVAAALPCGHHFHFDCVSKWLGECRSACPLCGENIGAVSVGTEAKSGREELLPERSSASTDRA</sequence>
<dbReference type="SMART" id="SM00184">
    <property type="entry name" value="RING"/>
    <property type="match status" value="1"/>
</dbReference>
<dbReference type="PANTHER" id="PTHR45977">
    <property type="entry name" value="TARGET OF ERK KINASE MPK-1"/>
    <property type="match status" value="1"/>
</dbReference>
<dbReference type="AlphaFoldDB" id="A0A812QLT8"/>
<evidence type="ECO:0000256" key="12">
    <source>
        <dbReference type="PROSITE-ProRule" id="PRU00175"/>
    </source>
</evidence>
<reference evidence="14" key="1">
    <citation type="submission" date="2021-02" db="EMBL/GenBank/DDBJ databases">
        <authorList>
            <person name="Dougan E. K."/>
            <person name="Rhodes N."/>
            <person name="Thang M."/>
            <person name="Chan C."/>
        </authorList>
    </citation>
    <scope>NUCLEOTIDE SEQUENCE</scope>
</reference>
<dbReference type="InterPro" id="IPR001841">
    <property type="entry name" value="Znf_RING"/>
</dbReference>